<dbReference type="PROSITE" id="PS50002">
    <property type="entry name" value="SH3"/>
    <property type="match status" value="1"/>
</dbReference>
<evidence type="ECO:0000256" key="5">
    <source>
        <dbReference type="SAM" id="MobiDB-lite"/>
    </source>
</evidence>
<feature type="region of interest" description="Disordered" evidence="5">
    <location>
        <begin position="357"/>
        <end position="383"/>
    </location>
</feature>
<dbReference type="STRING" id="1314783.A0A165T5G5"/>
<dbReference type="OrthoDB" id="10255964at2759"/>
<dbReference type="SUPFAM" id="SSF48366">
    <property type="entry name" value="Ras GEF"/>
    <property type="match status" value="1"/>
</dbReference>
<reference evidence="9 10" key="1">
    <citation type="journal article" date="2016" name="Mol. Biol. Evol.">
        <title>Comparative Genomics of Early-Diverging Mushroom-Forming Fungi Provides Insights into the Origins of Lignocellulose Decay Capabilities.</title>
        <authorList>
            <person name="Nagy L.G."/>
            <person name="Riley R."/>
            <person name="Tritt A."/>
            <person name="Adam C."/>
            <person name="Daum C."/>
            <person name="Floudas D."/>
            <person name="Sun H."/>
            <person name="Yadav J.S."/>
            <person name="Pangilinan J."/>
            <person name="Larsson K.H."/>
            <person name="Matsuura K."/>
            <person name="Barry K."/>
            <person name="Labutti K."/>
            <person name="Kuo R."/>
            <person name="Ohm R.A."/>
            <person name="Bhattacharya S.S."/>
            <person name="Shirouzu T."/>
            <person name="Yoshinaga Y."/>
            <person name="Martin F.M."/>
            <person name="Grigoriev I.V."/>
            <person name="Hibbett D.S."/>
        </authorList>
    </citation>
    <scope>NUCLEOTIDE SEQUENCE [LARGE SCALE GENOMIC DNA]</scope>
    <source>
        <strain evidence="9 10">L-15889</strain>
    </source>
</reference>
<accession>A0A165T5G5</accession>
<organism evidence="9 10">
    <name type="scientific">Daedalea quercina L-15889</name>
    <dbReference type="NCBI Taxonomy" id="1314783"/>
    <lineage>
        <taxon>Eukaryota</taxon>
        <taxon>Fungi</taxon>
        <taxon>Dikarya</taxon>
        <taxon>Basidiomycota</taxon>
        <taxon>Agaricomycotina</taxon>
        <taxon>Agaricomycetes</taxon>
        <taxon>Polyporales</taxon>
        <taxon>Fomitopsis</taxon>
    </lineage>
</organism>
<dbReference type="InterPro" id="IPR036028">
    <property type="entry name" value="SH3-like_dom_sf"/>
</dbReference>
<dbReference type="PANTHER" id="PTHR23113">
    <property type="entry name" value="GUANINE NUCLEOTIDE EXCHANGE FACTOR"/>
    <property type="match status" value="1"/>
</dbReference>
<dbReference type="SMART" id="SM00229">
    <property type="entry name" value="RasGEFN"/>
    <property type="match status" value="1"/>
</dbReference>
<feature type="compositionally biased region" description="Low complexity" evidence="5">
    <location>
        <begin position="210"/>
        <end position="229"/>
    </location>
</feature>
<dbReference type="InterPro" id="IPR001452">
    <property type="entry name" value="SH3_domain"/>
</dbReference>
<dbReference type="SUPFAM" id="SSF50044">
    <property type="entry name" value="SH3-domain"/>
    <property type="match status" value="1"/>
</dbReference>
<dbReference type="Pfam" id="PF00618">
    <property type="entry name" value="RasGEF_N"/>
    <property type="match status" value="1"/>
</dbReference>
<sequence length="817" mass="89855">MSAVAHTHSVRRGGALPRLWIDSSLSGCRKQLCTPASSLPSANVLSGDTSTTLTDSPSIFTADTFHVLALYDYEAVDSDQLSFKKNEVLEIVKREESGWWAALRPGDNLVGWIPRAFVEPISERVVQQLRIKDDARIVSPASGLSSRSGTFLGTPESEGAGLQWMPLMEGDQAPVRLFAGTDAKGVPSPFSPLVPPHEGVDDVHSESDVDVSPADDAANSHSNVGVPVEVPDEPPPVPSKDGIHLALNLKPTLSLQGQRHSTPLRASPAVVDVPDHARSHSDPTSPMVNRQWRRRPVLIDDRPSLSRLNTLFESESPVDVDIIVSSPFTSSPLAGIPFVACADSSETVVPGCRAGTAKQSFPRSPLNPKAISPACQGTKDAKTRSSPSRLRLLEDTDELLLAEDGSVIAGTLPALIERLTFDTYDPVQMRNFQRAFFMTYKSFAAADEVFTLLEDLFHTERPPADAGQDARDLDQWREQKLEPMQRRVLFILKMWFEEYGMLRDEPHIVGRLLEFLSSLTSPFVAMARSMLDSLQRHLATKAFPTPPTPGAARRKVNKRKASKNDVVRLEPMAIARQLCLHEHRLYAKLELRECMHWMTPSAADGIPNLTALCMARARLTGWVRTSLLGVDGLSRRAEMLEFWIRVAEGCKELCNFSSLSAITAGLSDPAIARSQLLWAHLPRGTHQEATALLSELAGDRLPYCAQQEAVVGGPCVPYVEPYLALVAHVSEHFPDTVPSPETERPLIHFAKREKWHGAVQEMLRHQAHAYDFAEDQQAAEFVEANVASTALDQNLGMLPHQSEVDIANLKKVLESLP</sequence>
<feature type="compositionally biased region" description="Basic and acidic residues" evidence="5">
    <location>
        <begin position="198"/>
        <end position="207"/>
    </location>
</feature>
<protein>
    <submittedName>
        <fullName evidence="9">Ras GEF</fullName>
    </submittedName>
</protein>
<dbReference type="PROSITE" id="PS50009">
    <property type="entry name" value="RASGEF_CAT"/>
    <property type="match status" value="1"/>
</dbReference>
<dbReference type="SMART" id="SM00326">
    <property type="entry name" value="SH3"/>
    <property type="match status" value="1"/>
</dbReference>
<dbReference type="GO" id="GO:0007264">
    <property type="term" value="P:small GTPase-mediated signal transduction"/>
    <property type="evidence" value="ECO:0007669"/>
    <property type="project" value="InterPro"/>
</dbReference>
<dbReference type="PROSITE" id="PS50212">
    <property type="entry name" value="RASGEF_NTER"/>
    <property type="match status" value="1"/>
</dbReference>
<evidence type="ECO:0000313" key="9">
    <source>
        <dbReference type="EMBL" id="KZT72955.1"/>
    </source>
</evidence>
<dbReference type="PRINTS" id="PR00452">
    <property type="entry name" value="SH3DOMAIN"/>
</dbReference>
<dbReference type="InterPro" id="IPR001895">
    <property type="entry name" value="RASGEF_cat_dom"/>
</dbReference>
<dbReference type="Gene3D" id="1.20.870.10">
    <property type="entry name" value="Son of sevenless (SoS) protein Chain: S domain 1"/>
    <property type="match status" value="1"/>
</dbReference>
<dbReference type="CDD" id="cd06224">
    <property type="entry name" value="REM"/>
    <property type="match status" value="1"/>
</dbReference>
<dbReference type="InterPro" id="IPR023578">
    <property type="entry name" value="Ras_GEF_dom_sf"/>
</dbReference>
<evidence type="ECO:0000259" key="6">
    <source>
        <dbReference type="PROSITE" id="PS50002"/>
    </source>
</evidence>
<dbReference type="Gene3D" id="2.30.30.40">
    <property type="entry name" value="SH3 Domains"/>
    <property type="match status" value="1"/>
</dbReference>
<feature type="domain" description="Ras-GEF" evidence="7">
    <location>
        <begin position="570"/>
        <end position="800"/>
    </location>
</feature>
<keyword evidence="2 3" id="KW-0344">Guanine-nucleotide releasing factor</keyword>
<feature type="region of interest" description="Disordered" evidence="5">
    <location>
        <begin position="194"/>
        <end position="237"/>
    </location>
</feature>
<evidence type="ECO:0000256" key="4">
    <source>
        <dbReference type="PROSITE-ProRule" id="PRU00192"/>
    </source>
</evidence>
<dbReference type="InterPro" id="IPR008937">
    <property type="entry name" value="Ras-like_GEF"/>
</dbReference>
<name>A0A165T5G5_9APHY</name>
<evidence type="ECO:0000256" key="3">
    <source>
        <dbReference type="PROSITE-ProRule" id="PRU00168"/>
    </source>
</evidence>
<dbReference type="InterPro" id="IPR000651">
    <property type="entry name" value="Ras-like_Gua-exchang_fac_N"/>
</dbReference>
<dbReference type="Pfam" id="PF00018">
    <property type="entry name" value="SH3_1"/>
    <property type="match status" value="1"/>
</dbReference>
<evidence type="ECO:0000256" key="2">
    <source>
        <dbReference type="ARBA" id="ARBA00022658"/>
    </source>
</evidence>
<dbReference type="SMART" id="SM00147">
    <property type="entry name" value="RasGEF"/>
    <property type="match status" value="1"/>
</dbReference>
<dbReference type="InterPro" id="IPR036964">
    <property type="entry name" value="RASGEF_cat_dom_sf"/>
</dbReference>
<feature type="domain" description="SH3" evidence="6">
    <location>
        <begin position="62"/>
        <end position="123"/>
    </location>
</feature>
<dbReference type="PANTHER" id="PTHR23113:SF99">
    <property type="entry name" value="RASGEF DOMAIN-CONTAINING PROTEIN"/>
    <property type="match status" value="1"/>
</dbReference>
<dbReference type="Pfam" id="PF00617">
    <property type="entry name" value="RasGEF"/>
    <property type="match status" value="1"/>
</dbReference>
<evidence type="ECO:0000256" key="1">
    <source>
        <dbReference type="ARBA" id="ARBA00022443"/>
    </source>
</evidence>
<keyword evidence="10" id="KW-1185">Reference proteome</keyword>
<evidence type="ECO:0000313" key="10">
    <source>
        <dbReference type="Proteomes" id="UP000076727"/>
    </source>
</evidence>
<evidence type="ECO:0000259" key="7">
    <source>
        <dbReference type="PROSITE" id="PS50009"/>
    </source>
</evidence>
<dbReference type="Proteomes" id="UP000076727">
    <property type="component" value="Unassembled WGS sequence"/>
</dbReference>
<evidence type="ECO:0000259" key="8">
    <source>
        <dbReference type="PROSITE" id="PS50212"/>
    </source>
</evidence>
<dbReference type="AlphaFoldDB" id="A0A165T5G5"/>
<proteinExistence type="predicted"/>
<keyword evidence="1 4" id="KW-0728">SH3 domain</keyword>
<dbReference type="Gene3D" id="1.10.840.10">
    <property type="entry name" value="Ras guanine-nucleotide exchange factors catalytic domain"/>
    <property type="match status" value="1"/>
</dbReference>
<dbReference type="CDD" id="cd00174">
    <property type="entry name" value="SH3"/>
    <property type="match status" value="1"/>
</dbReference>
<dbReference type="EMBL" id="KV429039">
    <property type="protein sequence ID" value="KZT72955.1"/>
    <property type="molecule type" value="Genomic_DNA"/>
</dbReference>
<feature type="domain" description="N-terminal Ras-GEF" evidence="8">
    <location>
        <begin position="403"/>
        <end position="539"/>
    </location>
</feature>
<gene>
    <name evidence="9" type="ORF">DAEQUDRAFT_555794</name>
</gene>
<dbReference type="GO" id="GO:0005085">
    <property type="term" value="F:guanyl-nucleotide exchange factor activity"/>
    <property type="evidence" value="ECO:0007669"/>
    <property type="project" value="UniProtKB-KW"/>
</dbReference>